<keyword evidence="4" id="KW-1133">Transmembrane helix</keyword>
<dbReference type="InterPro" id="IPR050206">
    <property type="entry name" value="FtsK/SpoIIIE/SftA"/>
</dbReference>
<dbReference type="CDD" id="cd01127">
    <property type="entry name" value="TrwB_TraG_TraD_VirD4"/>
    <property type="match status" value="1"/>
</dbReference>
<dbReference type="RefSeq" id="WP_396640838.1">
    <property type="nucleotide sequence ID" value="NZ_JBIQWL010000003.1"/>
</dbReference>
<feature type="domain" description="FtsK" evidence="5">
    <location>
        <begin position="360"/>
        <end position="543"/>
    </location>
</feature>
<proteinExistence type="predicted"/>
<dbReference type="PROSITE" id="PS50901">
    <property type="entry name" value="FTSK"/>
    <property type="match status" value="1"/>
</dbReference>
<dbReference type="PANTHER" id="PTHR22683:SF1">
    <property type="entry name" value="TYPE VII SECRETION SYSTEM PROTEIN ESSC"/>
    <property type="match status" value="1"/>
</dbReference>
<organism evidence="6 7">
    <name type="scientific">Microbacterium alkaliflavum</name>
    <dbReference type="NCBI Taxonomy" id="3248839"/>
    <lineage>
        <taxon>Bacteria</taxon>
        <taxon>Bacillati</taxon>
        <taxon>Actinomycetota</taxon>
        <taxon>Actinomycetes</taxon>
        <taxon>Micrococcales</taxon>
        <taxon>Microbacteriaceae</taxon>
        <taxon>Microbacterium</taxon>
    </lineage>
</organism>
<keyword evidence="1 3" id="KW-0547">Nucleotide-binding</keyword>
<evidence type="ECO:0000313" key="6">
    <source>
        <dbReference type="EMBL" id="MFH8250894.1"/>
    </source>
</evidence>
<gene>
    <name evidence="6" type="ORF">ACH3VR_11055</name>
</gene>
<dbReference type="EMBL" id="JBIQWL010000003">
    <property type="protein sequence ID" value="MFH8250894.1"/>
    <property type="molecule type" value="Genomic_DNA"/>
</dbReference>
<feature type="transmembrane region" description="Helical" evidence="4">
    <location>
        <begin position="66"/>
        <end position="84"/>
    </location>
</feature>
<accession>A0ABW7Q7Q2</accession>
<dbReference type="Proteomes" id="UP001610861">
    <property type="component" value="Unassembled WGS sequence"/>
</dbReference>
<dbReference type="Gene3D" id="3.40.50.300">
    <property type="entry name" value="P-loop containing nucleotide triphosphate hydrolases"/>
    <property type="match status" value="3"/>
</dbReference>
<dbReference type="InterPro" id="IPR027417">
    <property type="entry name" value="P-loop_NTPase"/>
</dbReference>
<dbReference type="SMART" id="SM00382">
    <property type="entry name" value="AAA"/>
    <property type="match status" value="2"/>
</dbReference>
<evidence type="ECO:0000313" key="7">
    <source>
        <dbReference type="Proteomes" id="UP001610861"/>
    </source>
</evidence>
<keyword evidence="4" id="KW-0812">Transmembrane</keyword>
<dbReference type="CDD" id="cd01120">
    <property type="entry name" value="RecA-like_superfamily"/>
    <property type="match status" value="1"/>
</dbReference>
<evidence type="ECO:0000256" key="3">
    <source>
        <dbReference type="PROSITE-ProRule" id="PRU00289"/>
    </source>
</evidence>
<keyword evidence="4" id="KW-0472">Membrane</keyword>
<keyword evidence="7" id="KW-1185">Reference proteome</keyword>
<dbReference type="Pfam" id="PF01580">
    <property type="entry name" value="FtsK_SpoIIIE"/>
    <property type="match status" value="1"/>
</dbReference>
<evidence type="ECO:0000256" key="1">
    <source>
        <dbReference type="ARBA" id="ARBA00022741"/>
    </source>
</evidence>
<feature type="binding site" evidence="3">
    <location>
        <begin position="378"/>
        <end position="385"/>
    </location>
    <ligand>
        <name>ATP</name>
        <dbReference type="ChEBI" id="CHEBI:30616"/>
    </ligand>
</feature>
<sequence length="951" mass="98094">MPLPLAPGAAPFTAGDVSFADLVDEPLALPPERTPHGRPPVPILAMTVPLAGAVVLWLVTGSMLSLWLALLGPLIAGATLLDGLRASRRDGRKAAVDADAAHDRVGSAIDARHDRERARRRARHPDVNGFFAGEAEIWRPSPGRAEMIVVGSGSSPSGLQVTGGGADERSVALRRRARTVRDVPVCVPAAGGIAVVARPALAVAVSRALVLQACLASPPGELRIVGTLHPDDAWAEQLPHRRAATGTALAIVAAGDAWPPEAEAAIVRGDPAAPAPTGCAAVLTVASPGRARLDAGGEVVDLAVEGVSLAQALIAAERLEERASGLPGALAAAAPPVALTDLLSDAPSTGLAAVIGRENGAPAIVDLVADGPHAVVAGMTGTGKSELLITWVLALCATRSPREVSFLLADFKGGTAFDALADLPHVTGVITDLDGAGARRALESLRAEVRWREGELARAGARDILDPRVELPRLVVVVDEFAALLGDHPELHAVFTDIAARGRALGVHLVLGTQRVSGVVRDALLANCPLRVSLRVADAADSRAVIGSDEAAGLAGGEAGRGVALVRRAGDAVPRRVRVALSSPGDVLAAAATADGHLPRRPWLPDLPRRIDLAELPPAEGGGLILGLADEPDRQRQVPAAIMADDRGVLVVGAAGTGKSTALRTLAAQADRRIVVPADAEEAWDAVARLCDAPPPRGTLVVLDDLDALAARFPHDYAAELHDRLERVVRTAGDLGVFVAASAQRLTGAAGRIGELLPRRVVLGASTRSEYLALGGDAAHFSPDQPPGRARLGGRAVQIAVGPPLPATPETARAAWFPVDGVTGFAARRSPAARAALTAWEEAGARIARVGDEAVLSDLGEGPPGGADIRDRLVLVGDAEDWQRQWQTLTAVRSRHALVIDSSVAADFRALSADRALPPYCAPGRSRAWLCRDALPAARITLPPLDPGGAA</sequence>
<evidence type="ECO:0000256" key="2">
    <source>
        <dbReference type="ARBA" id="ARBA00022840"/>
    </source>
</evidence>
<feature type="transmembrane region" description="Helical" evidence="4">
    <location>
        <begin position="41"/>
        <end position="60"/>
    </location>
</feature>
<dbReference type="InterPro" id="IPR002543">
    <property type="entry name" value="FtsK_dom"/>
</dbReference>
<protein>
    <submittedName>
        <fullName evidence="6">FtsK/SpoIIIE domain-containing protein</fullName>
    </submittedName>
</protein>
<dbReference type="SUPFAM" id="SSF52540">
    <property type="entry name" value="P-loop containing nucleoside triphosphate hydrolases"/>
    <property type="match status" value="2"/>
</dbReference>
<evidence type="ECO:0000259" key="5">
    <source>
        <dbReference type="PROSITE" id="PS50901"/>
    </source>
</evidence>
<dbReference type="PANTHER" id="PTHR22683">
    <property type="entry name" value="SPORULATION PROTEIN RELATED"/>
    <property type="match status" value="1"/>
</dbReference>
<reference evidence="6 7" key="1">
    <citation type="submission" date="2024-09" db="EMBL/GenBank/DDBJ databases">
        <authorList>
            <person name="Pan X."/>
        </authorList>
    </citation>
    <scope>NUCLEOTIDE SEQUENCE [LARGE SCALE GENOMIC DNA]</scope>
    <source>
        <strain evidence="6 7">B2969</strain>
    </source>
</reference>
<name>A0ABW7Q7Q2_9MICO</name>
<evidence type="ECO:0000256" key="4">
    <source>
        <dbReference type="SAM" id="Phobius"/>
    </source>
</evidence>
<dbReference type="InterPro" id="IPR003593">
    <property type="entry name" value="AAA+_ATPase"/>
</dbReference>
<keyword evidence="2 3" id="KW-0067">ATP-binding</keyword>
<comment type="caution">
    <text evidence="6">The sequence shown here is derived from an EMBL/GenBank/DDBJ whole genome shotgun (WGS) entry which is preliminary data.</text>
</comment>